<dbReference type="EMBL" id="CP031226">
    <property type="protein sequence ID" value="AXH59604.1"/>
    <property type="molecule type" value="Genomic_DNA"/>
</dbReference>
<keyword evidence="1" id="KW-0614">Plasmid</keyword>
<reference evidence="1 2" key="1">
    <citation type="journal article" date="2011" name="PLoS Pathog.">
        <title>Dynamic evolution of pathogenicity revealed by sequencing and comparative genomics of 19 Pseudomonas syringae isolates.</title>
        <authorList>
            <person name="Baltrus D.A."/>
            <person name="Nishimura M.T."/>
            <person name="Romanchuk A."/>
            <person name="Chang J.H."/>
            <person name="Mukhtar M.S."/>
            <person name="Cherkis K."/>
            <person name="Roach J."/>
            <person name="Grant S.R."/>
            <person name="Jones C.D."/>
            <person name="Dangl J.L."/>
        </authorList>
    </citation>
    <scope>NUCLEOTIDE SEQUENCE [LARGE SCALE GENOMIC DNA]</scope>
    <source>
        <strain evidence="1 2">M301315</strain>
    </source>
</reference>
<evidence type="ECO:0000313" key="2">
    <source>
        <dbReference type="Proteomes" id="UP000006426"/>
    </source>
</evidence>
<protein>
    <submittedName>
        <fullName evidence="1">Uncharacterized protein</fullName>
    </submittedName>
</protein>
<dbReference type="AlphaFoldDB" id="A0AAD0M5F4"/>
<gene>
    <name evidence="1" type="ORF">PLA107_030740</name>
</gene>
<dbReference type="Proteomes" id="UP000006426">
    <property type="component" value="Plasmid pmppla107"/>
</dbReference>
<sequence>MTAEFAMTLPMITLTTGQLACCPSCNANQSDPVEDYLGANHMGADRGVIDRCESCGIRFKIICEAPGTYLVKAQESARR</sequence>
<geneLocation type="plasmid" evidence="2">
    <name>pmppla107</name>
</geneLocation>
<proteinExistence type="predicted"/>
<organism evidence="1 2">
    <name type="scientific">Pseudomonas amygdali pv. lachrymans str. M301315</name>
    <dbReference type="NCBI Taxonomy" id="629260"/>
    <lineage>
        <taxon>Bacteria</taxon>
        <taxon>Pseudomonadati</taxon>
        <taxon>Pseudomonadota</taxon>
        <taxon>Gammaproteobacteria</taxon>
        <taxon>Pseudomonadales</taxon>
        <taxon>Pseudomonadaceae</taxon>
        <taxon>Pseudomonas</taxon>
        <taxon>Pseudomonas amygdali</taxon>
    </lineage>
</organism>
<name>A0AAD0M5F4_PSEAV</name>
<evidence type="ECO:0000313" key="1">
    <source>
        <dbReference type="EMBL" id="AXH59604.1"/>
    </source>
</evidence>
<accession>A0AAD0M5F4</accession>